<name>A0A0F9M0E4_9ZZZZ</name>
<feature type="transmembrane region" description="Helical" evidence="1">
    <location>
        <begin position="48"/>
        <end position="68"/>
    </location>
</feature>
<comment type="caution">
    <text evidence="2">The sequence shown here is derived from an EMBL/GenBank/DDBJ whole genome shotgun (WGS) entry which is preliminary data.</text>
</comment>
<dbReference type="EMBL" id="LAZR01006351">
    <property type="protein sequence ID" value="KKM92766.1"/>
    <property type="molecule type" value="Genomic_DNA"/>
</dbReference>
<organism evidence="2">
    <name type="scientific">marine sediment metagenome</name>
    <dbReference type="NCBI Taxonomy" id="412755"/>
    <lineage>
        <taxon>unclassified sequences</taxon>
        <taxon>metagenomes</taxon>
        <taxon>ecological metagenomes</taxon>
    </lineage>
</organism>
<proteinExistence type="predicted"/>
<keyword evidence="1" id="KW-1133">Transmembrane helix</keyword>
<protein>
    <submittedName>
        <fullName evidence="2">Uncharacterized protein</fullName>
    </submittedName>
</protein>
<reference evidence="2" key="1">
    <citation type="journal article" date="2015" name="Nature">
        <title>Complex archaea that bridge the gap between prokaryotes and eukaryotes.</title>
        <authorList>
            <person name="Spang A."/>
            <person name="Saw J.H."/>
            <person name="Jorgensen S.L."/>
            <person name="Zaremba-Niedzwiedzka K."/>
            <person name="Martijn J."/>
            <person name="Lind A.E."/>
            <person name="van Eijk R."/>
            <person name="Schleper C."/>
            <person name="Guy L."/>
            <person name="Ettema T.J."/>
        </authorList>
    </citation>
    <scope>NUCLEOTIDE SEQUENCE</scope>
</reference>
<feature type="transmembrane region" description="Helical" evidence="1">
    <location>
        <begin position="9"/>
        <end position="28"/>
    </location>
</feature>
<keyword evidence="1" id="KW-0472">Membrane</keyword>
<evidence type="ECO:0000256" key="1">
    <source>
        <dbReference type="SAM" id="Phobius"/>
    </source>
</evidence>
<keyword evidence="1" id="KW-0812">Transmembrane</keyword>
<sequence>MKLIKTKSFIALIVSLTLTAFITTYWYSGTYLRYNNSQWFMKTGNLIFAEYGLIAMLFTILYCLNYLITTENLKEASK</sequence>
<evidence type="ECO:0000313" key="2">
    <source>
        <dbReference type="EMBL" id="KKM92766.1"/>
    </source>
</evidence>
<accession>A0A0F9M0E4</accession>
<dbReference type="AlphaFoldDB" id="A0A0F9M0E4"/>
<gene>
    <name evidence="2" type="ORF">LCGC14_1215070</name>
</gene>